<keyword evidence="4" id="KW-1185">Reference proteome</keyword>
<keyword evidence="1" id="KW-0732">Signal</keyword>
<dbReference type="RefSeq" id="WP_163606833.1">
    <property type="nucleotide sequence ID" value="NZ_JAABOO010000002.1"/>
</dbReference>
<dbReference type="InterPro" id="IPR029058">
    <property type="entry name" value="AB_hydrolase_fold"/>
</dbReference>
<dbReference type="EMBL" id="JAABOO010000002">
    <property type="protein sequence ID" value="NER13729.1"/>
    <property type="molecule type" value="Genomic_DNA"/>
</dbReference>
<evidence type="ECO:0000313" key="3">
    <source>
        <dbReference type="EMBL" id="NER13729.1"/>
    </source>
</evidence>
<proteinExistence type="predicted"/>
<feature type="domain" description="Serine aminopeptidase S33" evidence="2">
    <location>
        <begin position="46"/>
        <end position="185"/>
    </location>
</feature>
<protein>
    <submittedName>
        <fullName evidence="3">Alpha/beta fold hydrolase</fullName>
    </submittedName>
</protein>
<comment type="caution">
    <text evidence="3">The sequence shown here is derived from an EMBL/GenBank/DDBJ whole genome shotgun (WGS) entry which is preliminary data.</text>
</comment>
<keyword evidence="3" id="KW-0378">Hydrolase</keyword>
<evidence type="ECO:0000313" key="4">
    <source>
        <dbReference type="Proteomes" id="UP000468581"/>
    </source>
</evidence>
<reference evidence="3 4" key="1">
    <citation type="submission" date="2020-01" db="EMBL/GenBank/DDBJ databases">
        <title>Leptobacterium flavescens.</title>
        <authorList>
            <person name="Wang G."/>
        </authorList>
    </citation>
    <scope>NUCLEOTIDE SEQUENCE [LARGE SCALE GENOMIC DNA]</scope>
    <source>
        <strain evidence="3 4">KCTC 22160</strain>
    </source>
</reference>
<sequence>MKKITALVGLFLLLCIGVNAQETIKFKSGDGLGITADLYPKDGADTFIILFHQAGWSRGEYKEIAPKLNAKGYACLAVDLRSGGEVNGVLNQTHKNAALTGKATGYTDAFQDIEATVSYVRKQLKAKKIIIWGSSYSSSLVLKYGGDYPNKIEGILSFSPGEYFGNKLSVKKSASTITAPVFITSAKSESKNWKAIYDAIPSASKKSFVPQTKGNHGSRALWGKFGDHTAYWTAVDAFLAGL</sequence>
<dbReference type="SUPFAM" id="SSF53474">
    <property type="entry name" value="alpha/beta-Hydrolases"/>
    <property type="match status" value="1"/>
</dbReference>
<dbReference type="GO" id="GO:0016787">
    <property type="term" value="F:hydrolase activity"/>
    <property type="evidence" value="ECO:0007669"/>
    <property type="project" value="UniProtKB-KW"/>
</dbReference>
<organism evidence="3 4">
    <name type="scientific">Leptobacterium flavescens</name>
    <dbReference type="NCBI Taxonomy" id="472055"/>
    <lineage>
        <taxon>Bacteria</taxon>
        <taxon>Pseudomonadati</taxon>
        <taxon>Bacteroidota</taxon>
        <taxon>Flavobacteriia</taxon>
        <taxon>Flavobacteriales</taxon>
        <taxon>Flavobacteriaceae</taxon>
        <taxon>Leptobacterium</taxon>
    </lineage>
</organism>
<dbReference type="Proteomes" id="UP000468581">
    <property type="component" value="Unassembled WGS sequence"/>
</dbReference>
<dbReference type="Pfam" id="PF12146">
    <property type="entry name" value="Hydrolase_4"/>
    <property type="match status" value="1"/>
</dbReference>
<dbReference type="InterPro" id="IPR022742">
    <property type="entry name" value="Hydrolase_4"/>
</dbReference>
<accession>A0A6P0UPG4</accession>
<dbReference type="Gene3D" id="3.40.50.1820">
    <property type="entry name" value="alpha/beta hydrolase"/>
    <property type="match status" value="1"/>
</dbReference>
<evidence type="ECO:0000256" key="1">
    <source>
        <dbReference type="SAM" id="SignalP"/>
    </source>
</evidence>
<name>A0A6P0UPG4_9FLAO</name>
<dbReference type="AlphaFoldDB" id="A0A6P0UPG4"/>
<feature type="signal peptide" evidence="1">
    <location>
        <begin position="1"/>
        <end position="20"/>
    </location>
</feature>
<feature type="chain" id="PRO_5026803294" evidence="1">
    <location>
        <begin position="21"/>
        <end position="242"/>
    </location>
</feature>
<gene>
    <name evidence="3" type="ORF">GWK08_09785</name>
</gene>
<evidence type="ECO:0000259" key="2">
    <source>
        <dbReference type="Pfam" id="PF12146"/>
    </source>
</evidence>